<reference evidence="1 2" key="1">
    <citation type="journal article" date="2022" name="New Phytol.">
        <title>Ecological generalism drives hyperdiversity of secondary metabolite gene clusters in xylarialean endophytes.</title>
        <authorList>
            <person name="Franco M.E.E."/>
            <person name="Wisecaver J.H."/>
            <person name="Arnold A.E."/>
            <person name="Ju Y.M."/>
            <person name="Slot J.C."/>
            <person name="Ahrendt S."/>
            <person name="Moore L.P."/>
            <person name="Eastman K.E."/>
            <person name="Scott K."/>
            <person name="Konkel Z."/>
            <person name="Mondo S.J."/>
            <person name="Kuo A."/>
            <person name="Hayes R.D."/>
            <person name="Haridas S."/>
            <person name="Andreopoulos B."/>
            <person name="Riley R."/>
            <person name="LaButti K."/>
            <person name="Pangilinan J."/>
            <person name="Lipzen A."/>
            <person name="Amirebrahimi M."/>
            <person name="Yan J."/>
            <person name="Adam C."/>
            <person name="Keymanesh K."/>
            <person name="Ng V."/>
            <person name="Louie K."/>
            <person name="Northen T."/>
            <person name="Drula E."/>
            <person name="Henrissat B."/>
            <person name="Hsieh H.M."/>
            <person name="Youens-Clark K."/>
            <person name="Lutzoni F."/>
            <person name="Miadlikowska J."/>
            <person name="Eastwood D.C."/>
            <person name="Hamelin R.C."/>
            <person name="Grigoriev I.V."/>
            <person name="U'Ren J.M."/>
        </authorList>
    </citation>
    <scope>NUCLEOTIDE SEQUENCE [LARGE SCALE GENOMIC DNA]</scope>
    <source>
        <strain evidence="1 2">ER1909</strain>
    </source>
</reference>
<accession>A0ACC0CLT5</accession>
<proteinExistence type="predicted"/>
<gene>
    <name evidence="1" type="ORF">F4821DRAFT_249497</name>
</gene>
<evidence type="ECO:0000313" key="2">
    <source>
        <dbReference type="Proteomes" id="UP001497680"/>
    </source>
</evidence>
<keyword evidence="2" id="KW-1185">Reference proteome</keyword>
<dbReference type="Proteomes" id="UP001497680">
    <property type="component" value="Unassembled WGS sequence"/>
</dbReference>
<protein>
    <submittedName>
        <fullName evidence="1">Uncharacterized protein</fullName>
    </submittedName>
</protein>
<dbReference type="EMBL" id="MU394399">
    <property type="protein sequence ID" value="KAI6081321.1"/>
    <property type="molecule type" value="Genomic_DNA"/>
</dbReference>
<name>A0ACC0CLT5_9PEZI</name>
<sequence length="365" mass="40272">MSSSNNSKPGGSHRAQQRNPRNPTNRGEGSGSQSHNGNELAFYDNNNTAHSMAVAQRSGPPSSFPVGSTGQMLGEAGTGAPLELSFPSSIIRPLDTSRQAPQPELQARPEPRGALTHSSQPTGFKPMSTSWPAEVRNIWAQQLAATGASPYYRGNPFLETNQSAQIPEELNTALWITNLPPTCTHRQLLNAIRGCGKIYATVINPPEEDARIIPYGMRPTHTTSASKLVFFDRQGVDRLVAQAKTGRFTVGTYVPRVRPNRIKSAPREAGPQCRVLHIEGPSLIVNQFFLNEFFCSKFTYELESVQTLATFGDVTRQEWRFGSFRCQAESARQSIARERERHANAENDLRLWGQVTVYYGVDPCA</sequence>
<comment type="caution">
    <text evidence="1">The sequence shown here is derived from an EMBL/GenBank/DDBJ whole genome shotgun (WGS) entry which is preliminary data.</text>
</comment>
<evidence type="ECO:0000313" key="1">
    <source>
        <dbReference type="EMBL" id="KAI6081321.1"/>
    </source>
</evidence>
<organism evidence="1 2">
    <name type="scientific">Hypoxylon rubiginosum</name>
    <dbReference type="NCBI Taxonomy" id="110542"/>
    <lineage>
        <taxon>Eukaryota</taxon>
        <taxon>Fungi</taxon>
        <taxon>Dikarya</taxon>
        <taxon>Ascomycota</taxon>
        <taxon>Pezizomycotina</taxon>
        <taxon>Sordariomycetes</taxon>
        <taxon>Xylariomycetidae</taxon>
        <taxon>Xylariales</taxon>
        <taxon>Hypoxylaceae</taxon>
        <taxon>Hypoxylon</taxon>
    </lineage>
</organism>